<sequence>MRFGKPRATCCRVQARFSDRSKQPPQDCGCSLDSSIDAAQNPPLDPDRLKLDSCQGAGADDGSRRRRIVQRGGPRAKVPQGRIPTSAGPMPSYWGKFDVCQDGLHPSPSRHLLLNHSSSSTSAGGRASGQSERPSILFPFFFFSPTGVACAEANHLVPCWWFLDHRPSRVSAVFRLVQAVVCAALTFHLTPPESPDLPAPGTCLLAARYQSFRPICSGIPPSHPHPCLECRQTRRVKPCRKQLRFSRCTGRSLQMRPVPGSSPRHQRQRTYARRPAATMSFPRGGCAMRGTSKLRTTTFVPFS</sequence>
<feature type="region of interest" description="Disordered" evidence="1">
    <location>
        <begin position="254"/>
        <end position="274"/>
    </location>
</feature>
<reference evidence="2 3" key="1">
    <citation type="submission" date="2024-04" db="EMBL/GenBank/DDBJ databases">
        <title>Phyllosticta paracitricarpa is synonymous to the EU quarantine fungus P. citricarpa based on phylogenomic analyses.</title>
        <authorList>
            <consortium name="Lawrence Berkeley National Laboratory"/>
            <person name="Van Ingen-Buijs V.A."/>
            <person name="Van Westerhoven A.C."/>
            <person name="Haridas S."/>
            <person name="Skiadas P."/>
            <person name="Martin F."/>
            <person name="Groenewald J.Z."/>
            <person name="Crous P.W."/>
            <person name="Seidl M.F."/>
        </authorList>
    </citation>
    <scope>NUCLEOTIDE SEQUENCE [LARGE SCALE GENOMIC DNA]</scope>
    <source>
        <strain evidence="2 3">CBS 123374</strain>
    </source>
</reference>
<dbReference type="EMBL" id="JBBWRZ010000004">
    <property type="protein sequence ID" value="KAK8238082.1"/>
    <property type="molecule type" value="Genomic_DNA"/>
</dbReference>
<feature type="region of interest" description="Disordered" evidence="1">
    <location>
        <begin position="39"/>
        <end position="87"/>
    </location>
</feature>
<keyword evidence="3" id="KW-1185">Reference proteome</keyword>
<comment type="caution">
    <text evidence="2">The sequence shown here is derived from an EMBL/GenBank/DDBJ whole genome shotgun (WGS) entry which is preliminary data.</text>
</comment>
<proteinExistence type="predicted"/>
<evidence type="ECO:0000256" key="1">
    <source>
        <dbReference type="SAM" id="MobiDB-lite"/>
    </source>
</evidence>
<dbReference type="Proteomes" id="UP001492380">
    <property type="component" value="Unassembled WGS sequence"/>
</dbReference>
<evidence type="ECO:0000313" key="2">
    <source>
        <dbReference type="EMBL" id="KAK8238082.1"/>
    </source>
</evidence>
<gene>
    <name evidence="2" type="ORF">HDK90DRAFT_212925</name>
</gene>
<organism evidence="2 3">
    <name type="scientific">Phyllosticta capitalensis</name>
    <dbReference type="NCBI Taxonomy" id="121624"/>
    <lineage>
        <taxon>Eukaryota</taxon>
        <taxon>Fungi</taxon>
        <taxon>Dikarya</taxon>
        <taxon>Ascomycota</taxon>
        <taxon>Pezizomycotina</taxon>
        <taxon>Dothideomycetes</taxon>
        <taxon>Dothideomycetes incertae sedis</taxon>
        <taxon>Botryosphaeriales</taxon>
        <taxon>Phyllostictaceae</taxon>
        <taxon>Phyllosticta</taxon>
    </lineage>
</organism>
<name>A0ABR1YSW5_9PEZI</name>
<evidence type="ECO:0000313" key="3">
    <source>
        <dbReference type="Proteomes" id="UP001492380"/>
    </source>
</evidence>
<accession>A0ABR1YSW5</accession>
<protein>
    <submittedName>
        <fullName evidence="2">Uncharacterized protein</fullName>
    </submittedName>
</protein>